<keyword evidence="4" id="KW-1185">Reference proteome</keyword>
<feature type="coiled-coil region" evidence="1">
    <location>
        <begin position="281"/>
        <end position="308"/>
    </location>
</feature>
<accession>A0A445AST1</accession>
<reference evidence="3 4" key="1">
    <citation type="submission" date="2019-01" db="EMBL/GenBank/DDBJ databases">
        <title>Sequencing of cultivated peanut Arachis hypogaea provides insights into genome evolution and oil improvement.</title>
        <authorList>
            <person name="Chen X."/>
        </authorList>
    </citation>
    <scope>NUCLEOTIDE SEQUENCE [LARGE SCALE GENOMIC DNA]</scope>
    <source>
        <strain evidence="4">cv. Fuhuasheng</strain>
        <tissue evidence="3">Leaves</tissue>
    </source>
</reference>
<dbReference type="EMBL" id="SDMP01000011">
    <property type="protein sequence ID" value="RYR29472.1"/>
    <property type="molecule type" value="Genomic_DNA"/>
</dbReference>
<organism evidence="3 4">
    <name type="scientific">Arachis hypogaea</name>
    <name type="common">Peanut</name>
    <dbReference type="NCBI Taxonomy" id="3818"/>
    <lineage>
        <taxon>Eukaryota</taxon>
        <taxon>Viridiplantae</taxon>
        <taxon>Streptophyta</taxon>
        <taxon>Embryophyta</taxon>
        <taxon>Tracheophyta</taxon>
        <taxon>Spermatophyta</taxon>
        <taxon>Magnoliopsida</taxon>
        <taxon>eudicotyledons</taxon>
        <taxon>Gunneridae</taxon>
        <taxon>Pentapetalae</taxon>
        <taxon>rosids</taxon>
        <taxon>fabids</taxon>
        <taxon>Fabales</taxon>
        <taxon>Fabaceae</taxon>
        <taxon>Papilionoideae</taxon>
        <taxon>50 kb inversion clade</taxon>
        <taxon>dalbergioids sensu lato</taxon>
        <taxon>Dalbergieae</taxon>
        <taxon>Pterocarpus clade</taxon>
        <taxon>Arachis</taxon>
    </lineage>
</organism>
<dbReference type="PANTHER" id="PTHR33144:SF25">
    <property type="entry name" value="DUF4216 DOMAIN-CONTAINING PROTEIN"/>
    <property type="match status" value="1"/>
</dbReference>
<evidence type="ECO:0000256" key="1">
    <source>
        <dbReference type="SAM" id="Coils"/>
    </source>
</evidence>
<dbReference type="AlphaFoldDB" id="A0A445AST1"/>
<feature type="region of interest" description="Disordered" evidence="2">
    <location>
        <begin position="1"/>
        <end position="76"/>
    </location>
</feature>
<gene>
    <name evidence="3" type="ORF">Ahy_B01g053873</name>
</gene>
<evidence type="ECO:0000313" key="4">
    <source>
        <dbReference type="Proteomes" id="UP000289738"/>
    </source>
</evidence>
<feature type="compositionally biased region" description="Polar residues" evidence="2">
    <location>
        <begin position="63"/>
        <end position="76"/>
    </location>
</feature>
<sequence>MSLPLPTRTPHSRHCLGPGCQQPHTAPSPASAAHDSEILPDSGDNIPATARPFLPPRSVPRPAQQTSTTNIQNSESGHVNLAANANDVDSLDQQADDHIFYSSAQRCKRHKTTEFWTFKIIDSDGTIKPARLSVREAIERPNARKIVLRFNRAKQAIGDKAGLLSGVLGLLGTDYGKFLIYIKGTIKKNILKSMEKSWKEGRLRLYDTFYEPKFTTVENIEQRPPGIDREHWRWFLNYRTEEEIKVFGKEKPGRVRGMGAGPTPSQLFGPNSRAPVNGVQVEETQRKLLELQAELEYEKLKRKAMEDALIYLYQRQGEELPPDIAAGMSFVE</sequence>
<dbReference type="PANTHER" id="PTHR33144">
    <property type="entry name" value="OS10G0409366 PROTEIN-RELATED"/>
    <property type="match status" value="1"/>
</dbReference>
<dbReference type="Proteomes" id="UP000289738">
    <property type="component" value="Chromosome B01"/>
</dbReference>
<protein>
    <submittedName>
        <fullName evidence="3">Uncharacterized protein</fullName>
    </submittedName>
</protein>
<keyword evidence="1" id="KW-0175">Coiled coil</keyword>
<evidence type="ECO:0000256" key="2">
    <source>
        <dbReference type="SAM" id="MobiDB-lite"/>
    </source>
</evidence>
<feature type="region of interest" description="Disordered" evidence="2">
    <location>
        <begin position="253"/>
        <end position="275"/>
    </location>
</feature>
<comment type="caution">
    <text evidence="3">The sequence shown here is derived from an EMBL/GenBank/DDBJ whole genome shotgun (WGS) entry which is preliminary data.</text>
</comment>
<proteinExistence type="predicted"/>
<evidence type="ECO:0000313" key="3">
    <source>
        <dbReference type="EMBL" id="RYR29472.1"/>
    </source>
</evidence>
<name>A0A445AST1_ARAHY</name>